<dbReference type="AlphaFoldDB" id="A0AA35V0Z8"/>
<dbReference type="EMBL" id="OX465077">
    <property type="protein sequence ID" value="CAI9268796.1"/>
    <property type="molecule type" value="Genomic_DNA"/>
</dbReference>
<evidence type="ECO:0000313" key="3">
    <source>
        <dbReference type="Proteomes" id="UP001177003"/>
    </source>
</evidence>
<proteinExistence type="predicted"/>
<evidence type="ECO:0000256" key="1">
    <source>
        <dbReference type="SAM" id="MobiDB-lite"/>
    </source>
</evidence>
<sequence>MVHIPIKSIGTSALGKVDLGIQRLIEIHLYGCDVAFGCYTGGPSMDYVLDYWVMQHLGMDHPPSPQASPAFPLNAQQRGVGHDGAGPSGTYQGDIDGHNEEEHRMRSASMRAVMSRWEI</sequence>
<feature type="region of interest" description="Disordered" evidence="1">
    <location>
        <begin position="63"/>
        <end position="107"/>
    </location>
</feature>
<organism evidence="2 3">
    <name type="scientific">Lactuca saligna</name>
    <name type="common">Willowleaf lettuce</name>
    <dbReference type="NCBI Taxonomy" id="75948"/>
    <lineage>
        <taxon>Eukaryota</taxon>
        <taxon>Viridiplantae</taxon>
        <taxon>Streptophyta</taxon>
        <taxon>Embryophyta</taxon>
        <taxon>Tracheophyta</taxon>
        <taxon>Spermatophyta</taxon>
        <taxon>Magnoliopsida</taxon>
        <taxon>eudicotyledons</taxon>
        <taxon>Gunneridae</taxon>
        <taxon>Pentapetalae</taxon>
        <taxon>asterids</taxon>
        <taxon>campanulids</taxon>
        <taxon>Asterales</taxon>
        <taxon>Asteraceae</taxon>
        <taxon>Cichorioideae</taxon>
        <taxon>Cichorieae</taxon>
        <taxon>Lactucinae</taxon>
        <taxon>Lactuca</taxon>
    </lineage>
</organism>
<evidence type="ECO:0000313" key="2">
    <source>
        <dbReference type="EMBL" id="CAI9268796.1"/>
    </source>
</evidence>
<keyword evidence="3" id="KW-1185">Reference proteome</keyword>
<feature type="compositionally biased region" description="Basic and acidic residues" evidence="1">
    <location>
        <begin position="95"/>
        <end position="105"/>
    </location>
</feature>
<dbReference type="Proteomes" id="UP001177003">
    <property type="component" value="Chromosome 1"/>
</dbReference>
<reference evidence="2" key="1">
    <citation type="submission" date="2023-04" db="EMBL/GenBank/DDBJ databases">
        <authorList>
            <person name="Vijverberg K."/>
            <person name="Xiong W."/>
            <person name="Schranz E."/>
        </authorList>
    </citation>
    <scope>NUCLEOTIDE SEQUENCE</scope>
</reference>
<protein>
    <submittedName>
        <fullName evidence="2">Uncharacterized protein</fullName>
    </submittedName>
</protein>
<accession>A0AA35V0Z8</accession>
<gene>
    <name evidence="2" type="ORF">LSALG_LOCUS9204</name>
</gene>
<name>A0AA35V0Z8_LACSI</name>